<evidence type="ECO:0000313" key="7">
    <source>
        <dbReference type="Proteomes" id="UP000696573"/>
    </source>
</evidence>
<dbReference type="OrthoDB" id="996720at2759"/>
<feature type="compositionally biased region" description="Basic and acidic residues" evidence="5">
    <location>
        <begin position="86"/>
        <end position="98"/>
    </location>
</feature>
<feature type="compositionally biased region" description="Polar residues" evidence="5">
    <location>
        <begin position="34"/>
        <end position="44"/>
    </location>
</feature>
<dbReference type="AlphaFoldDB" id="A0A9N9V6W2"/>
<keyword evidence="7" id="KW-1185">Reference proteome</keyword>
<comment type="caution">
    <text evidence="6">The sequence shown here is derived from an EMBL/GenBank/DDBJ whole genome shotgun (WGS) entry which is preliminary data.</text>
</comment>
<evidence type="ECO:0000256" key="2">
    <source>
        <dbReference type="ARBA" id="ARBA00022980"/>
    </source>
</evidence>
<dbReference type="PANTHER" id="PTHR12884:SF0">
    <property type="entry name" value="60S RIBOSOMAL PROTEIN L29"/>
    <property type="match status" value="1"/>
</dbReference>
<evidence type="ECO:0000256" key="1">
    <source>
        <dbReference type="ARBA" id="ARBA00010247"/>
    </source>
</evidence>
<evidence type="ECO:0000256" key="5">
    <source>
        <dbReference type="SAM" id="MobiDB-lite"/>
    </source>
</evidence>
<gene>
    <name evidence="6" type="ORF">CRHIZ90672A_00016418</name>
</gene>
<feature type="region of interest" description="Disordered" evidence="5">
    <location>
        <begin position="33"/>
        <end position="98"/>
    </location>
</feature>
<sequence>MLGLAVENSHTRFRSHQLPTWILEYLRQHPTDTMAKSKNSSQHNQQRKAHRNGITKPKTSRYPSLKGVDPKFRRNHRHALHGNAKALKEAKEGKRENV</sequence>
<dbReference type="EMBL" id="CABFNQ020000644">
    <property type="protein sequence ID" value="CAH0020415.1"/>
    <property type="molecule type" value="Genomic_DNA"/>
</dbReference>
<dbReference type="InterPro" id="IPR002673">
    <property type="entry name" value="Ribosomal_eL29"/>
</dbReference>
<keyword evidence="2 4" id="KW-0689">Ribosomal protein</keyword>
<reference evidence="6" key="1">
    <citation type="submission" date="2021-10" db="EMBL/GenBank/DDBJ databases">
        <authorList>
            <person name="Piombo E."/>
        </authorList>
    </citation>
    <scope>NUCLEOTIDE SEQUENCE</scope>
</reference>
<dbReference type="GO" id="GO:0022625">
    <property type="term" value="C:cytosolic large ribosomal subunit"/>
    <property type="evidence" value="ECO:0007669"/>
    <property type="project" value="TreeGrafter"/>
</dbReference>
<proteinExistence type="inferred from homology"/>
<organism evidence="6 7">
    <name type="scientific">Clonostachys rhizophaga</name>
    <dbReference type="NCBI Taxonomy" id="160324"/>
    <lineage>
        <taxon>Eukaryota</taxon>
        <taxon>Fungi</taxon>
        <taxon>Dikarya</taxon>
        <taxon>Ascomycota</taxon>
        <taxon>Pezizomycotina</taxon>
        <taxon>Sordariomycetes</taxon>
        <taxon>Hypocreomycetidae</taxon>
        <taxon>Hypocreales</taxon>
        <taxon>Bionectriaceae</taxon>
        <taxon>Clonostachys</taxon>
    </lineage>
</organism>
<dbReference type="Pfam" id="PF01779">
    <property type="entry name" value="Ribosomal_L29e"/>
    <property type="match status" value="1"/>
</dbReference>
<dbReference type="Gene3D" id="6.10.140.1730">
    <property type="match status" value="1"/>
</dbReference>
<evidence type="ECO:0000256" key="3">
    <source>
        <dbReference type="ARBA" id="ARBA00023274"/>
    </source>
</evidence>
<dbReference type="PANTHER" id="PTHR12884">
    <property type="entry name" value="60S RIBOSOMAL PROTEIN L29"/>
    <property type="match status" value="1"/>
</dbReference>
<comment type="similarity">
    <text evidence="1 4">Belongs to the eukaryotic ribosomal protein eL29 family.</text>
</comment>
<keyword evidence="3 4" id="KW-0687">Ribonucleoprotein</keyword>
<accession>A0A9N9V6W2</accession>
<name>A0A9N9V6W2_9HYPO</name>
<evidence type="ECO:0000313" key="6">
    <source>
        <dbReference type="EMBL" id="CAH0020415.1"/>
    </source>
</evidence>
<dbReference type="GO" id="GO:0003735">
    <property type="term" value="F:structural constituent of ribosome"/>
    <property type="evidence" value="ECO:0007669"/>
    <property type="project" value="UniProtKB-UniRule"/>
</dbReference>
<protein>
    <recommendedName>
        <fullName evidence="4">60S ribosomal protein L29</fullName>
    </recommendedName>
</protein>
<dbReference type="Proteomes" id="UP000696573">
    <property type="component" value="Unassembled WGS sequence"/>
</dbReference>
<dbReference type="GO" id="GO:0002181">
    <property type="term" value="P:cytoplasmic translation"/>
    <property type="evidence" value="ECO:0007669"/>
    <property type="project" value="TreeGrafter"/>
</dbReference>
<evidence type="ECO:0000256" key="4">
    <source>
        <dbReference type="RuleBase" id="RU364026"/>
    </source>
</evidence>